<comment type="caution">
    <text evidence="1">The sequence shown here is derived from an EMBL/GenBank/DDBJ whole genome shotgun (WGS) entry which is preliminary data.</text>
</comment>
<dbReference type="InterPro" id="IPR036390">
    <property type="entry name" value="WH_DNA-bd_sf"/>
</dbReference>
<gene>
    <name evidence="1" type="ORF">ACFQ2I_03435</name>
</gene>
<proteinExistence type="predicted"/>
<sequence>MSDFEQAHQAFIDYHLSKRKGERKNRLERGHNHAEKLFIKNVWWKLKGHLDQLHPEFEVVDWRGWPYFADFVYSPKLWRILIEIKGFRTHVEEMDREKYSNELKREAFLYGMGYHIVSFSYDDVANRPDLCIFLLRTILARFETANANIKPIHFADKEIIRFAAFLARPVKPIEMARYFSIDHRTVIRHLQRLCKKGWLHPVIQEKGQRVTRYKLTKEGLESGLL</sequence>
<dbReference type="Proteomes" id="UP001596989">
    <property type="component" value="Unassembled WGS sequence"/>
</dbReference>
<dbReference type="EMBL" id="JBHTJZ010000005">
    <property type="protein sequence ID" value="MFD0958431.1"/>
    <property type="molecule type" value="Genomic_DNA"/>
</dbReference>
<protein>
    <recommendedName>
        <fullName evidence="3">DUF559 domain-containing protein</fullName>
    </recommendedName>
</protein>
<reference evidence="2" key="1">
    <citation type="journal article" date="2019" name="Int. J. Syst. Evol. Microbiol.">
        <title>The Global Catalogue of Microorganisms (GCM) 10K type strain sequencing project: providing services to taxonomists for standard genome sequencing and annotation.</title>
        <authorList>
            <consortium name="The Broad Institute Genomics Platform"/>
            <consortium name="The Broad Institute Genome Sequencing Center for Infectious Disease"/>
            <person name="Wu L."/>
            <person name="Ma J."/>
        </authorList>
    </citation>
    <scope>NUCLEOTIDE SEQUENCE [LARGE SCALE GENOMIC DNA]</scope>
    <source>
        <strain evidence="2">CCUG 59129</strain>
    </source>
</reference>
<accession>A0ABW3HLQ2</accession>
<dbReference type="InterPro" id="IPR036388">
    <property type="entry name" value="WH-like_DNA-bd_sf"/>
</dbReference>
<evidence type="ECO:0000313" key="2">
    <source>
        <dbReference type="Proteomes" id="UP001596989"/>
    </source>
</evidence>
<dbReference type="SUPFAM" id="SSF46785">
    <property type="entry name" value="Winged helix' DNA-binding domain"/>
    <property type="match status" value="1"/>
</dbReference>
<organism evidence="1 2">
    <name type="scientific">Paenibacillus chungangensis</name>
    <dbReference type="NCBI Taxonomy" id="696535"/>
    <lineage>
        <taxon>Bacteria</taxon>
        <taxon>Bacillati</taxon>
        <taxon>Bacillota</taxon>
        <taxon>Bacilli</taxon>
        <taxon>Bacillales</taxon>
        <taxon>Paenibacillaceae</taxon>
        <taxon>Paenibacillus</taxon>
    </lineage>
</organism>
<dbReference type="RefSeq" id="WP_377562200.1">
    <property type="nucleotide sequence ID" value="NZ_JBHTJZ010000005.1"/>
</dbReference>
<keyword evidence="2" id="KW-1185">Reference proteome</keyword>
<evidence type="ECO:0000313" key="1">
    <source>
        <dbReference type="EMBL" id="MFD0958431.1"/>
    </source>
</evidence>
<evidence type="ECO:0008006" key="3">
    <source>
        <dbReference type="Google" id="ProtNLM"/>
    </source>
</evidence>
<dbReference type="Gene3D" id="1.10.10.10">
    <property type="entry name" value="Winged helix-like DNA-binding domain superfamily/Winged helix DNA-binding domain"/>
    <property type="match status" value="1"/>
</dbReference>
<name>A0ABW3HLQ2_9BACL</name>